<protein>
    <submittedName>
        <fullName evidence="1">Uncharacterized protein</fullName>
    </submittedName>
</protein>
<gene>
    <name evidence="1" type="ORF">GDO81_000259</name>
</gene>
<evidence type="ECO:0000313" key="2">
    <source>
        <dbReference type="Proteomes" id="UP000824782"/>
    </source>
</evidence>
<comment type="caution">
    <text evidence="1">The sequence shown here is derived from an EMBL/GenBank/DDBJ whole genome shotgun (WGS) entry which is preliminary data.</text>
</comment>
<dbReference type="EMBL" id="WNYA01000001">
    <property type="protein sequence ID" value="KAG8591665.1"/>
    <property type="molecule type" value="Genomic_DNA"/>
</dbReference>
<organism evidence="1 2">
    <name type="scientific">Engystomops pustulosus</name>
    <name type="common">Tungara frog</name>
    <name type="synonym">Physalaemus pustulosus</name>
    <dbReference type="NCBI Taxonomy" id="76066"/>
    <lineage>
        <taxon>Eukaryota</taxon>
        <taxon>Metazoa</taxon>
        <taxon>Chordata</taxon>
        <taxon>Craniata</taxon>
        <taxon>Vertebrata</taxon>
        <taxon>Euteleostomi</taxon>
        <taxon>Amphibia</taxon>
        <taxon>Batrachia</taxon>
        <taxon>Anura</taxon>
        <taxon>Neobatrachia</taxon>
        <taxon>Hyloidea</taxon>
        <taxon>Leptodactylidae</taxon>
        <taxon>Leiuperinae</taxon>
        <taxon>Engystomops</taxon>
    </lineage>
</organism>
<accession>A0AAV7D2L2</accession>
<dbReference type="Proteomes" id="UP000824782">
    <property type="component" value="Unassembled WGS sequence"/>
</dbReference>
<proteinExistence type="predicted"/>
<keyword evidence="2" id="KW-1185">Reference proteome</keyword>
<name>A0AAV7D2L2_ENGPU</name>
<evidence type="ECO:0000313" key="1">
    <source>
        <dbReference type="EMBL" id="KAG8591665.1"/>
    </source>
</evidence>
<reference evidence="1" key="1">
    <citation type="thesis" date="2020" institute="ProQuest LLC" country="789 East Eisenhower Parkway, Ann Arbor, MI, USA">
        <title>Comparative Genomics and Chromosome Evolution.</title>
        <authorList>
            <person name="Mudd A.B."/>
        </authorList>
    </citation>
    <scope>NUCLEOTIDE SEQUENCE</scope>
    <source>
        <strain evidence="1">237g6f4</strain>
        <tissue evidence="1">Blood</tissue>
    </source>
</reference>
<sequence length="134" mass="14985">MVCLKWIPSGHKCWRPQILACSRNKALQLGKGVLDQKNLGWLVGARVGKALEPRGIFHEFLKNPFEWSSNPQISDLLQSMGLTKNLQCPLNLVIIEKEKCPDLTKLQNVSTIPQPSGHKSSDMMRGKVLFYGTG</sequence>
<dbReference type="AlphaFoldDB" id="A0AAV7D2L2"/>